<accession>A0A1V9X410</accession>
<gene>
    <name evidence="2" type="ORF">BIW11_13113</name>
</gene>
<proteinExistence type="predicted"/>
<protein>
    <submittedName>
        <fullName evidence="2">Uncharacterized protein</fullName>
    </submittedName>
</protein>
<feature type="chain" id="PRO_5012664154" evidence="1">
    <location>
        <begin position="25"/>
        <end position="123"/>
    </location>
</feature>
<comment type="caution">
    <text evidence="2">The sequence shown here is derived from an EMBL/GenBank/DDBJ whole genome shotgun (WGS) entry which is preliminary data.</text>
</comment>
<sequence>MERTISLTLPLLLAASMLPTFVDGSPSSSSIPSREISLKNHCIERKATLENVDYLQGRIERGEKLWKRTRKNLETARDGLRRHADMLEEKISAEGADYRLVCQSKKEVNEPRNALADVEKDNE</sequence>
<name>A0A1V9X410_9ACAR</name>
<dbReference type="InParanoid" id="A0A1V9X410"/>
<dbReference type="OrthoDB" id="10359401at2759"/>
<dbReference type="EMBL" id="MNPL01026041">
    <property type="protein sequence ID" value="OQR68113.1"/>
    <property type="molecule type" value="Genomic_DNA"/>
</dbReference>
<feature type="signal peptide" evidence="1">
    <location>
        <begin position="1"/>
        <end position="24"/>
    </location>
</feature>
<dbReference type="Proteomes" id="UP000192247">
    <property type="component" value="Unassembled WGS sequence"/>
</dbReference>
<evidence type="ECO:0000256" key="1">
    <source>
        <dbReference type="SAM" id="SignalP"/>
    </source>
</evidence>
<keyword evidence="1" id="KW-0732">Signal</keyword>
<organism evidence="2 3">
    <name type="scientific">Tropilaelaps mercedesae</name>
    <dbReference type="NCBI Taxonomy" id="418985"/>
    <lineage>
        <taxon>Eukaryota</taxon>
        <taxon>Metazoa</taxon>
        <taxon>Ecdysozoa</taxon>
        <taxon>Arthropoda</taxon>
        <taxon>Chelicerata</taxon>
        <taxon>Arachnida</taxon>
        <taxon>Acari</taxon>
        <taxon>Parasitiformes</taxon>
        <taxon>Mesostigmata</taxon>
        <taxon>Gamasina</taxon>
        <taxon>Dermanyssoidea</taxon>
        <taxon>Laelapidae</taxon>
        <taxon>Tropilaelaps</taxon>
    </lineage>
</organism>
<reference evidence="2 3" key="1">
    <citation type="journal article" date="2017" name="Gigascience">
        <title>Draft genome of the honey bee ectoparasitic mite, Tropilaelaps mercedesae, is shaped by the parasitic life history.</title>
        <authorList>
            <person name="Dong X."/>
            <person name="Armstrong S.D."/>
            <person name="Xia D."/>
            <person name="Makepeace B.L."/>
            <person name="Darby A.C."/>
            <person name="Kadowaki T."/>
        </authorList>
    </citation>
    <scope>NUCLEOTIDE SEQUENCE [LARGE SCALE GENOMIC DNA]</scope>
    <source>
        <strain evidence="2">Wuxi-XJTLU</strain>
    </source>
</reference>
<evidence type="ECO:0000313" key="2">
    <source>
        <dbReference type="EMBL" id="OQR68113.1"/>
    </source>
</evidence>
<evidence type="ECO:0000313" key="3">
    <source>
        <dbReference type="Proteomes" id="UP000192247"/>
    </source>
</evidence>
<keyword evidence="3" id="KW-1185">Reference proteome</keyword>
<dbReference type="AlphaFoldDB" id="A0A1V9X410"/>